<dbReference type="AlphaFoldDB" id="A0A0F9HZS1"/>
<protein>
    <submittedName>
        <fullName evidence="2">Uncharacterized protein</fullName>
    </submittedName>
</protein>
<proteinExistence type="predicted"/>
<comment type="caution">
    <text evidence="2">The sequence shown here is derived from an EMBL/GenBank/DDBJ whole genome shotgun (WGS) entry which is preliminary data.</text>
</comment>
<evidence type="ECO:0000313" key="2">
    <source>
        <dbReference type="EMBL" id="KKL80637.1"/>
    </source>
</evidence>
<evidence type="ECO:0000256" key="1">
    <source>
        <dbReference type="SAM" id="Phobius"/>
    </source>
</evidence>
<name>A0A0F9HZS1_9ZZZZ</name>
<dbReference type="EMBL" id="LAZR01022791">
    <property type="protein sequence ID" value="KKL80637.1"/>
    <property type="molecule type" value="Genomic_DNA"/>
</dbReference>
<organism evidence="2">
    <name type="scientific">marine sediment metagenome</name>
    <dbReference type="NCBI Taxonomy" id="412755"/>
    <lineage>
        <taxon>unclassified sequences</taxon>
        <taxon>metagenomes</taxon>
        <taxon>ecological metagenomes</taxon>
    </lineage>
</organism>
<accession>A0A0F9HZS1</accession>
<sequence>MANNIPTWEEWQNLDNDVQEYERHRILLSLDNRLTSLESAKWKNGVLTIGGAFLGGAAAVGTGFLAKMVFWK</sequence>
<gene>
    <name evidence="2" type="ORF">LCGC14_2002740</name>
</gene>
<reference evidence="2" key="1">
    <citation type="journal article" date="2015" name="Nature">
        <title>Complex archaea that bridge the gap between prokaryotes and eukaryotes.</title>
        <authorList>
            <person name="Spang A."/>
            <person name="Saw J.H."/>
            <person name="Jorgensen S.L."/>
            <person name="Zaremba-Niedzwiedzka K."/>
            <person name="Martijn J."/>
            <person name="Lind A.E."/>
            <person name="van Eijk R."/>
            <person name="Schleper C."/>
            <person name="Guy L."/>
            <person name="Ettema T.J."/>
        </authorList>
    </citation>
    <scope>NUCLEOTIDE SEQUENCE</scope>
</reference>
<feature type="transmembrane region" description="Helical" evidence="1">
    <location>
        <begin position="46"/>
        <end position="66"/>
    </location>
</feature>
<keyword evidence="1" id="KW-0812">Transmembrane</keyword>
<keyword evidence="1" id="KW-1133">Transmembrane helix</keyword>
<keyword evidence="1" id="KW-0472">Membrane</keyword>